<dbReference type="InterPro" id="IPR017113">
    <property type="entry name" value="Antirestriction_ArdC"/>
</dbReference>
<dbReference type="Pfam" id="PF08401">
    <property type="entry name" value="ArdcN"/>
    <property type="match status" value="1"/>
</dbReference>
<dbReference type="InterPro" id="IPR041459">
    <property type="entry name" value="MPTase-PolyVal"/>
</dbReference>
<sequence>MADKVSPEARVTAQILEHLENGVRPWVQPWAGGSSDMPIRSNGEAYRGVNVLLLWMSGAARSFTSNRWMTYQQAKALGGQVRGGQTGTYIVKYGQTVIEADQSKPDDDSQKRTRGWLRGYTVFNTDQIDNLPGEFYPLASTHEGVPGVDWNERLEQDLARTGADISWSGASAYYAPAQDHIRMPDRHLFADAEQAYSTLCHELVHWTGAAHRLKRDFGNDRAAYAREELVAEMGAAFLGSRLGFRPDHIEDHAAYLSHWIKVLRADSRAILQAASKAQAATDYILGLVGGQHTVNRLAA</sequence>
<evidence type="ECO:0000313" key="4">
    <source>
        <dbReference type="Proteomes" id="UP000824334"/>
    </source>
</evidence>
<protein>
    <submittedName>
        <fullName evidence="3">DUF1738 domain-containing protein</fullName>
    </submittedName>
</protein>
<dbReference type="RefSeq" id="WP_201101150.1">
    <property type="nucleotide sequence ID" value="NZ_BAAAEE010000011.1"/>
</dbReference>
<name>A0ABX8TM70_9CAUL</name>
<organism evidence="3 4">
    <name type="scientific">Brevundimonas nasdae</name>
    <dbReference type="NCBI Taxonomy" id="172043"/>
    <lineage>
        <taxon>Bacteria</taxon>
        <taxon>Pseudomonadati</taxon>
        <taxon>Pseudomonadota</taxon>
        <taxon>Alphaproteobacteria</taxon>
        <taxon>Caulobacterales</taxon>
        <taxon>Caulobacteraceae</taxon>
        <taxon>Brevundimonas</taxon>
    </lineage>
</organism>
<evidence type="ECO:0000313" key="3">
    <source>
        <dbReference type="EMBL" id="QYC12351.1"/>
    </source>
</evidence>
<dbReference type="InterPro" id="IPR013610">
    <property type="entry name" value="ArdC_N"/>
</dbReference>
<reference evidence="3 4" key="1">
    <citation type="submission" date="2021-07" db="EMBL/GenBank/DDBJ databases">
        <title>Isolation and characterization of bacteria from a gold mining with a capacity of golden bioaccumulation.</title>
        <authorList>
            <person name="Yang X.J."/>
        </authorList>
    </citation>
    <scope>NUCLEOTIDE SEQUENCE [LARGE SCALE GENOMIC DNA]</scope>
    <source>
        <strain evidence="3 4">Au29</strain>
        <plasmid evidence="3 4">unnamed1</plasmid>
    </source>
</reference>
<accession>A0ABX8TM70</accession>
<feature type="domain" description="Polyvalent protein metallopeptidase" evidence="2">
    <location>
        <begin position="153"/>
        <end position="276"/>
    </location>
</feature>
<keyword evidence="3" id="KW-0614">Plasmid</keyword>
<dbReference type="Proteomes" id="UP000824334">
    <property type="component" value="Plasmid unnamed1"/>
</dbReference>
<evidence type="ECO:0000259" key="1">
    <source>
        <dbReference type="Pfam" id="PF08401"/>
    </source>
</evidence>
<dbReference type="EMBL" id="CP080035">
    <property type="protein sequence ID" value="QYC12351.1"/>
    <property type="molecule type" value="Genomic_DNA"/>
</dbReference>
<feature type="domain" description="N-terminal" evidence="1">
    <location>
        <begin position="9"/>
        <end position="123"/>
    </location>
</feature>
<dbReference type="Pfam" id="PF18818">
    <property type="entry name" value="MPTase-PolyVal"/>
    <property type="match status" value="1"/>
</dbReference>
<proteinExistence type="predicted"/>
<evidence type="ECO:0000259" key="2">
    <source>
        <dbReference type="Pfam" id="PF18818"/>
    </source>
</evidence>
<dbReference type="PIRSF" id="PIRSF037112">
    <property type="entry name" value="Antirestriction_ArdC"/>
    <property type="match status" value="1"/>
</dbReference>
<keyword evidence="4" id="KW-1185">Reference proteome</keyword>
<gene>
    <name evidence="3" type="ORF">KWG56_18490</name>
</gene>
<geneLocation type="plasmid" evidence="3 4">
    <name>unnamed1</name>
</geneLocation>
<dbReference type="GeneID" id="94377288"/>